<sequence>MNAPTIRRCLEMLSDEELQEALDASGCLVKQIRSTGQVNKKKPVVAKTFRQWFRTTALSDRTLPTLAELFLECTAKHGEGVARREGQVPPPGVRALAALSTTGHDEKVFAARLDEIRSGKDVDAASDESTSHDLMTLEQVDEALSVLREKAEETIAAIDRARKQVAGGLAVDDGDVHAIDEWQATRWRWVESLGFSKDGAAPVGFEALTDMRDGLLLAQQEQDRQLALEDELQTLQASLPTLENLESHDETYAMAAARTRERIAEITDKLVQEEPSEELISADRSENDTAATDPPPSETAIVAEPADATSVELNSDSVEIDASAAELENTRPEPDAEAELEPEVEVTTELGAVDAMSAEQDPIGDDDDSVFDSQATPLIEPIELEAEVDKPTETETDTGTTDDQESTTSALAFDSVAANLEATIRAGHLGAAWAIAAAAGLPPADVDAYRLAAAAFHSMPGRLEPSEVLRQFLTELDRNFTNRDAARVALAAVLRVGLPEGWVPRSELTPVLSAAGLSTEWDELYKVAGDTGAYAPQRAVDTANAPTTASVQRRAERQRDALSKQHISFTRADNVRRHLLRSDMPLGGAFDAVAADTSGETRRNALAAAKAVLVDTNAVISVADKQVSSKQQLRTPIIATARDKLEQIISTVRSVLAEAIEAASAADVNSHATTGRHADLTEAARAARSSQDTLGDGPGAAALERLVSWILAPEPLAQVYRTTEEVLAYDTLAAVDAVRDSDGVPVLAAMPEADRVKVIADLFAQDQVPASQLVSKYIERGDLRSAALAAGEDGKLIDAVDDERPVWSGKLARRVAAARGEIGRAFANDYTQRAQSAAEARLVGPSKYSGDRFDLQLAELDSLLQDLADHRAATGADLRTKIDELPSAVSDDDRAIIRSRVDADDFIGAHELLAMARSGDRLPDVDAQADGAGMFDRFSRIATALPAGANVDTVLAAFTEDGTHPVSETIYAELKAWEHIFDRKQAAKVERSWMESALRSIGLELSGELGAKQKIASRGRVYRIAGKPVDGSLVPMLGTQTSHYVVAVTQDSATLTAILESFKPGMGPNIVLVCGTLSEEDRRRNLNTCRKGQIAALVIDYAVAAFVATTAPRSFKVAQQVALPYTCFGHYGQASGNVPDEVFVGRNREQVQLESPVGSMFVYGGRQLGKSALLRKIERDFSSTPDQHAIYIDLSSKGLGINGWEEPRKLWQIIYRELAVLGIVKQNTVRNPEPVVTAIEGWLDGKHTRRLLLLLDEADVFLDKESASGFRNVGPLKGLFDGTGGRFKPVFAGLHKVQRLQGVANTPLAHGGQDILIGPLSGTAARNLVITPMRALGYEFEDPNLVWRLLAYTNLQAGLIQIVCLDLIKHLQSRPLLTGEPLVQITSRDIETVIQNPDTRAQIASRLGMTMKLEDRYHVIALVMAVMGMESDFRDVHSAIDIRESCEMYWAEGFEKMNSAEFGIYLSEMEGLGVLSGDGTGNYSMRSPNIVTMLGTKDELEAALDENAFQLTDELKPKSTRREIAGSGGARSPLTEYQLSELVPNADRFPALNFLVVGSTAFDIGNAIPVLKEVAADREVDATVLDATAPDAIGQLMQTKLAVAGTGRPRMLIVDATTASVSRSTELATAVMKLRRRAGGHLVLIFGPDGIDAVNTLADRKSVVPTRVLELSKWSSDGIRSWQDNPFSPPDLRDRLIDTTGGWPQLVDEAAAAAVTVGATQELQRLEQYPATPDEAQRFLDSAGVSPEVVARLIQWNEVAEDTFEPVIDLGEVLGVDHESMRRQVETLVMLGIVEESKGRYRVDRLITRALKRVSNK</sequence>
<dbReference type="InterPro" id="IPR027417">
    <property type="entry name" value="P-loop_NTPase"/>
</dbReference>
<dbReference type="SUPFAM" id="SSF52540">
    <property type="entry name" value="P-loop containing nucleoside triphosphate hydrolases"/>
    <property type="match status" value="1"/>
</dbReference>
<dbReference type="RefSeq" id="WP_005182778.1">
    <property type="nucleotide sequence ID" value="NZ_CP045804.1"/>
</dbReference>
<reference evidence="3" key="1">
    <citation type="journal article" date="2021" name="Nat. Microbiol.">
        <title>Cocultivation of an ultrasmall environmental parasitic bacterium with lytic ability against bacteria associated with wastewater foams.</title>
        <authorList>
            <person name="Batinovic S."/>
            <person name="Rose J.J.A."/>
            <person name="Ratcliffe J."/>
            <person name="Seviour R.J."/>
            <person name="Petrovski S."/>
        </authorList>
    </citation>
    <scope>NUCLEOTIDE SEQUENCE</scope>
    <source>
        <strain evidence="3">CON44</strain>
    </source>
</reference>
<feature type="region of interest" description="Disordered" evidence="2">
    <location>
        <begin position="269"/>
        <end position="305"/>
    </location>
</feature>
<gene>
    <name evidence="3" type="ORF">GII30_19445</name>
</gene>
<feature type="region of interest" description="Disordered" evidence="2">
    <location>
        <begin position="384"/>
        <end position="407"/>
    </location>
</feature>
<dbReference type="Gene3D" id="3.40.50.300">
    <property type="entry name" value="P-loop containing nucleotide triphosphate hydrolases"/>
    <property type="match status" value="1"/>
</dbReference>
<name>A0A857KP13_9ACTN</name>
<evidence type="ECO:0000256" key="2">
    <source>
        <dbReference type="SAM" id="MobiDB-lite"/>
    </source>
</evidence>
<evidence type="ECO:0000313" key="3">
    <source>
        <dbReference type="EMBL" id="QHN41046.1"/>
    </source>
</evidence>
<keyword evidence="1" id="KW-0175">Coiled coil</keyword>
<feature type="compositionally biased region" description="Acidic residues" evidence="2">
    <location>
        <begin position="394"/>
        <end position="405"/>
    </location>
</feature>
<protein>
    <submittedName>
        <fullName evidence="3">Uncharacterized protein</fullName>
    </submittedName>
</protein>
<feature type="coiled-coil region" evidence="1">
    <location>
        <begin position="137"/>
        <end position="164"/>
    </location>
</feature>
<dbReference type="EMBL" id="CP045810">
    <property type="protein sequence ID" value="QHN41046.1"/>
    <property type="molecule type" value="Genomic_DNA"/>
</dbReference>
<feature type="compositionally biased region" description="Acidic residues" evidence="2">
    <location>
        <begin position="335"/>
        <end position="344"/>
    </location>
</feature>
<evidence type="ECO:0000256" key="1">
    <source>
        <dbReference type="SAM" id="Coils"/>
    </source>
</evidence>
<accession>A0A857KP13</accession>
<feature type="region of interest" description="Disordered" evidence="2">
    <location>
        <begin position="325"/>
        <end position="344"/>
    </location>
</feature>
<proteinExistence type="predicted"/>
<organism evidence="3">
    <name type="scientific">Gordonia amarae</name>
    <dbReference type="NCBI Taxonomy" id="36821"/>
    <lineage>
        <taxon>Bacteria</taxon>
        <taxon>Bacillati</taxon>
        <taxon>Actinomycetota</taxon>
        <taxon>Actinomycetes</taxon>
        <taxon>Mycobacteriales</taxon>
        <taxon>Gordoniaceae</taxon>
        <taxon>Gordonia</taxon>
    </lineage>
</organism>